<evidence type="ECO:0000313" key="2">
    <source>
        <dbReference type="Proteomes" id="UP001527392"/>
    </source>
</evidence>
<dbReference type="Proteomes" id="UP001527392">
    <property type="component" value="Unassembled WGS sequence"/>
</dbReference>
<keyword evidence="2" id="KW-1185">Reference proteome</keyword>
<evidence type="ECO:0000313" key="1">
    <source>
        <dbReference type="EMBL" id="MCZ3781389.1"/>
    </source>
</evidence>
<protein>
    <submittedName>
        <fullName evidence="1">Helix-turn-helix domain-containing protein</fullName>
    </submittedName>
</protein>
<name>A0ABT4K6P1_9LACO</name>
<dbReference type="RefSeq" id="WP_269258674.1">
    <property type="nucleotide sequence ID" value="NZ_JAKHMK010000006.1"/>
</dbReference>
<proteinExistence type="predicted"/>
<accession>A0ABT4K6P1</accession>
<organism evidence="1 2">
    <name type="scientific">Limosilactobacillus vaginalis</name>
    <dbReference type="NCBI Taxonomy" id="1633"/>
    <lineage>
        <taxon>Bacteria</taxon>
        <taxon>Bacillati</taxon>
        <taxon>Bacillota</taxon>
        <taxon>Bacilli</taxon>
        <taxon>Lactobacillales</taxon>
        <taxon>Lactobacillaceae</taxon>
        <taxon>Limosilactobacillus</taxon>
    </lineage>
</organism>
<dbReference type="EMBL" id="JAKHMS010000007">
    <property type="protein sequence ID" value="MCZ3781389.1"/>
    <property type="molecule type" value="Genomic_DNA"/>
</dbReference>
<sequence>MSKQFKVSEHIENLKARYGEKHWIHSTDRLEDFCNPFDPDYLMIIAFRNRVEENTRQQQREYSRQEREELGMRTFYKYVDLKAVKKLILHGWSVPEIADHLNVSISTLRQRINNYPELRKAFEKNSSTR</sequence>
<reference evidence="1 2" key="1">
    <citation type="submission" date="2022-01" db="EMBL/GenBank/DDBJ databases">
        <title>VMRC isolate genome collection.</title>
        <authorList>
            <person name="France M."/>
            <person name="Rutt L."/>
            <person name="Humphrys M."/>
            <person name="Ravel J."/>
        </authorList>
    </citation>
    <scope>NUCLEOTIDE SEQUENCE [LARGE SCALE GENOMIC DNA]</scope>
    <source>
        <strain evidence="1 2">C0030B4</strain>
    </source>
</reference>
<gene>
    <name evidence="1" type="ORF">L2504_04430</name>
</gene>
<comment type="caution">
    <text evidence="1">The sequence shown here is derived from an EMBL/GenBank/DDBJ whole genome shotgun (WGS) entry which is preliminary data.</text>
</comment>